<keyword evidence="1" id="KW-1003">Cell membrane</keyword>
<keyword evidence="4" id="KW-0564">Palmitate</keyword>
<evidence type="ECO:0000313" key="6">
    <source>
        <dbReference type="EMBL" id="NYI06836.1"/>
    </source>
</evidence>
<protein>
    <submittedName>
        <fullName evidence="6">Multiple sugar transport system substrate-binding protein</fullName>
    </submittedName>
</protein>
<dbReference type="Proteomes" id="UP000567795">
    <property type="component" value="Unassembled WGS sequence"/>
</dbReference>
<reference evidence="6 7" key="1">
    <citation type="submission" date="2020-07" db="EMBL/GenBank/DDBJ databases">
        <title>Sequencing the genomes of 1000 actinobacteria strains.</title>
        <authorList>
            <person name="Klenk H.-P."/>
        </authorList>
    </citation>
    <scope>NUCLEOTIDE SEQUENCE [LARGE SCALE GENOMIC DNA]</scope>
    <source>
        <strain evidence="6 7">DSM 42178</strain>
    </source>
</reference>
<dbReference type="AlphaFoldDB" id="A0A852ZWU0"/>
<dbReference type="EMBL" id="JACBZD010000001">
    <property type="protein sequence ID" value="NYI06836.1"/>
    <property type="molecule type" value="Genomic_DNA"/>
</dbReference>
<evidence type="ECO:0000256" key="1">
    <source>
        <dbReference type="ARBA" id="ARBA00022475"/>
    </source>
</evidence>
<keyword evidence="6" id="KW-0762">Sugar transport</keyword>
<evidence type="ECO:0000256" key="2">
    <source>
        <dbReference type="ARBA" id="ARBA00022729"/>
    </source>
</evidence>
<keyword evidence="7" id="KW-1185">Reference proteome</keyword>
<name>A0A852ZWU0_9ACTN</name>
<comment type="caution">
    <text evidence="6">The sequence shown here is derived from an EMBL/GenBank/DDBJ whole genome shotgun (WGS) entry which is preliminary data.</text>
</comment>
<gene>
    <name evidence="6" type="ORF">FHU37_003779</name>
</gene>
<dbReference type="PANTHER" id="PTHR43649">
    <property type="entry name" value="ARABINOSE-BINDING PROTEIN-RELATED"/>
    <property type="match status" value="1"/>
</dbReference>
<keyword evidence="2" id="KW-0732">Signal</keyword>
<evidence type="ECO:0000256" key="3">
    <source>
        <dbReference type="ARBA" id="ARBA00023136"/>
    </source>
</evidence>
<dbReference type="InterPro" id="IPR050490">
    <property type="entry name" value="Bact_solute-bd_prot1"/>
</dbReference>
<sequence>MSARLPRPDRTAGGSARNRRRFRTAAGVLTASLLLTATACGGAEDGLAQGAEGDGTGTITFWDNNAGPDRTPVWEHIIAEFEEANPDIDVEYVGVPIAQVQQKYDTAIAAGGLPDVGGVGTAYLAGLTAQNALEPLDDRIAGSALEGKFVTGFEQIVRGSGNGEELYAVPTSANAGTLWYRTDLFEEAGLRAPETWEDFYAAAEQLTDKDRGRYGFTIRGGAGSIAQALDAMYAQSGIDTFWGGDTTTVNDPANVAALERFVALYGEQTPTADLNNDSTKMIAQFDGGDIGMLQHNLASYTNHEEAFGAENIAGVPLPPSAPGAPRTIVSNPVDGLGLFRTSENKAAAWKFIEFAASHEMNSYWNEQVAAIPANTDAVDDEWFQAADAAHAAFEAFDDPNTKIVQLPYYLPEWNSLSKAELEPDFQRVLLGEMTCQEFLDKFAAGLNEAQARWRERQGG</sequence>
<evidence type="ECO:0000256" key="4">
    <source>
        <dbReference type="ARBA" id="ARBA00023139"/>
    </source>
</evidence>
<keyword evidence="6" id="KW-0813">Transport</keyword>
<dbReference type="InterPro" id="IPR006059">
    <property type="entry name" value="SBP"/>
</dbReference>
<evidence type="ECO:0000256" key="5">
    <source>
        <dbReference type="ARBA" id="ARBA00023288"/>
    </source>
</evidence>
<organism evidence="6 7">
    <name type="scientific">Allostreptomyces psammosilenae</name>
    <dbReference type="NCBI Taxonomy" id="1892865"/>
    <lineage>
        <taxon>Bacteria</taxon>
        <taxon>Bacillati</taxon>
        <taxon>Actinomycetota</taxon>
        <taxon>Actinomycetes</taxon>
        <taxon>Kitasatosporales</taxon>
        <taxon>Streptomycetaceae</taxon>
        <taxon>Allostreptomyces</taxon>
    </lineage>
</organism>
<proteinExistence type="predicted"/>
<accession>A0A852ZWU0</accession>
<dbReference type="CDD" id="cd13585">
    <property type="entry name" value="PBP2_TMBP_like"/>
    <property type="match status" value="1"/>
</dbReference>
<evidence type="ECO:0000313" key="7">
    <source>
        <dbReference type="Proteomes" id="UP000567795"/>
    </source>
</evidence>
<dbReference type="PANTHER" id="PTHR43649:SF33">
    <property type="entry name" value="POLYGALACTURONAN_RHAMNOGALACTURONAN-BINDING PROTEIN YTCQ"/>
    <property type="match status" value="1"/>
</dbReference>
<dbReference type="Gene3D" id="3.40.190.10">
    <property type="entry name" value="Periplasmic binding protein-like II"/>
    <property type="match status" value="1"/>
</dbReference>
<keyword evidence="3" id="KW-0472">Membrane</keyword>
<dbReference type="SUPFAM" id="SSF53850">
    <property type="entry name" value="Periplasmic binding protein-like II"/>
    <property type="match status" value="1"/>
</dbReference>
<keyword evidence="5" id="KW-0449">Lipoprotein</keyword>
<dbReference type="RefSeq" id="WP_179815353.1">
    <property type="nucleotide sequence ID" value="NZ_JACBZD010000001.1"/>
</dbReference>
<dbReference type="Pfam" id="PF01547">
    <property type="entry name" value="SBP_bac_1"/>
    <property type="match status" value="1"/>
</dbReference>